<keyword evidence="5" id="KW-0489">Methyltransferase</keyword>
<sequence>MPKQQTAHGASPGASAQVTAAEISRIAGVTRATVSNWRRRHADFPEPDGGTESSPLYDLQAVQEWLRKRGQSSAGAPAEELRTALRLRPAGMASRLFPLVAALALDGERGEPELDSLSDTEVLVAAREAVDRLPAAVANLESIGSYETADAAAVRALARCVREVGAQAALDVLAERELEESAATGTYRTPDELASLMARLLPAGAHSALDPACGGGGLLVAAAQEGVRTLYGQDVLPVQAQRAAVRLLLPAGDARSGAARRGKAAKDPALAESVRIEAGDSLRADAFPGLLVDAVLCNPPFGDRDWGQEELAYDPRWAYGVPPRSESELAWVQHALAHVEPGGYAVLLLPPALAFRSSGRRIRTELARSGALRAVVSLPARAAQPFHVGLNIWVLQRPEPGGPERTSVLFVSGEVEAQGEGSGPGSRGARSRGGSAQPSVEWLDLTKRVLASWTSFVADPDAFTDEPGVARAVPVVDLLGDVVDFSPARHVRATAADVSPRALKRRVTELRGKLAEQVGALSAASESEAGEWEPADAVDGAAREGWRTATVSDLARGGALTLLRGAMPASRDTGSGSTAGQDKGSGAGAGTGADARVLTVGDLTAGTSPSGTPDRIRTDTAHRVAAGDVVLRGAAPQGTRGVMARVVGDEDAGAWLGPHLHILRPDPARLDAWFLAGFVGADDNIAVASTGTAGLTQINPGRLRIPLLPLAQQQRYGEAFRRVDELRAAARATAVTGEEMATAMVLGLTSGGLVPPEGP</sequence>
<dbReference type="SUPFAM" id="SSF46955">
    <property type="entry name" value="Putative DNA-binding domain"/>
    <property type="match status" value="1"/>
</dbReference>
<accession>A0ABT6S2V6</accession>
<evidence type="ECO:0000256" key="2">
    <source>
        <dbReference type="ARBA" id="ARBA00023125"/>
    </source>
</evidence>
<evidence type="ECO:0000259" key="4">
    <source>
        <dbReference type="Pfam" id="PF02384"/>
    </source>
</evidence>
<dbReference type="Gene3D" id="1.10.10.10">
    <property type="entry name" value="Winged helix-like DNA-binding domain superfamily/Winged helix DNA-binding domain"/>
    <property type="match status" value="1"/>
</dbReference>
<proteinExistence type="predicted"/>
<dbReference type="CDD" id="cd02440">
    <property type="entry name" value="AdoMet_MTases"/>
    <property type="match status" value="1"/>
</dbReference>
<dbReference type="PANTHER" id="PTHR42998">
    <property type="entry name" value="TYPE I RESTRICTION ENZYME HINDVIIP M PROTEIN-RELATED"/>
    <property type="match status" value="1"/>
</dbReference>
<evidence type="ECO:0000256" key="3">
    <source>
        <dbReference type="SAM" id="MobiDB-lite"/>
    </source>
</evidence>
<gene>
    <name evidence="5" type="ORF">QIS96_01075</name>
</gene>
<dbReference type="GO" id="GO:0008168">
    <property type="term" value="F:methyltransferase activity"/>
    <property type="evidence" value="ECO:0007669"/>
    <property type="project" value="UniProtKB-KW"/>
</dbReference>
<dbReference type="InterPro" id="IPR002052">
    <property type="entry name" value="DNA_methylase_N6_adenine_CS"/>
</dbReference>
<dbReference type="InterPro" id="IPR044946">
    <property type="entry name" value="Restrct_endonuc_typeI_TRD_sf"/>
</dbReference>
<dbReference type="SUPFAM" id="SSF116734">
    <property type="entry name" value="DNA methylase specificity domain"/>
    <property type="match status" value="1"/>
</dbReference>
<dbReference type="PROSITE" id="PS00092">
    <property type="entry name" value="N6_MTASE"/>
    <property type="match status" value="1"/>
</dbReference>
<dbReference type="PANTHER" id="PTHR42998:SF1">
    <property type="entry name" value="TYPE I RESTRICTION ENZYME HINDI METHYLASE SUBUNIT"/>
    <property type="match status" value="1"/>
</dbReference>
<dbReference type="InterPro" id="IPR052916">
    <property type="entry name" value="Type-I_RE_MTase_Subunit"/>
</dbReference>
<keyword evidence="6" id="KW-1185">Reference proteome</keyword>
<dbReference type="Gene3D" id="3.40.50.150">
    <property type="entry name" value="Vaccinia Virus protein VP39"/>
    <property type="match status" value="1"/>
</dbReference>
<dbReference type="InterPro" id="IPR029063">
    <property type="entry name" value="SAM-dependent_MTases_sf"/>
</dbReference>
<feature type="region of interest" description="Disordered" evidence="3">
    <location>
        <begin position="416"/>
        <end position="438"/>
    </location>
</feature>
<feature type="domain" description="DNA methylase adenine-specific" evidence="4">
    <location>
        <begin position="180"/>
        <end position="415"/>
    </location>
</feature>
<keyword evidence="1" id="KW-0680">Restriction system</keyword>
<dbReference type="SUPFAM" id="SSF53335">
    <property type="entry name" value="S-adenosyl-L-methionine-dependent methyltransferases"/>
    <property type="match status" value="1"/>
</dbReference>
<dbReference type="InterPro" id="IPR003356">
    <property type="entry name" value="DNA_methylase_A-5"/>
</dbReference>
<feature type="region of interest" description="Disordered" evidence="3">
    <location>
        <begin position="566"/>
        <end position="593"/>
    </location>
</feature>
<evidence type="ECO:0000256" key="1">
    <source>
        <dbReference type="ARBA" id="ARBA00022747"/>
    </source>
</evidence>
<reference evidence="5 6" key="1">
    <citation type="submission" date="2023-05" db="EMBL/GenBank/DDBJ databases">
        <title>Draft genome sequence of Streptomyces sp. B-S-A6 isolated from a cave soil in Thailand.</title>
        <authorList>
            <person name="Chamroensaksri N."/>
            <person name="Muangham S."/>
        </authorList>
    </citation>
    <scope>NUCLEOTIDE SEQUENCE [LARGE SCALE GENOMIC DNA]</scope>
    <source>
        <strain evidence="5 6">B-S-A6</strain>
    </source>
</reference>
<comment type="caution">
    <text evidence="5">The sequence shown here is derived from an EMBL/GenBank/DDBJ whole genome shotgun (WGS) entry which is preliminary data.</text>
</comment>
<dbReference type="EMBL" id="JASCIQ010000001">
    <property type="protein sequence ID" value="MDI3402430.1"/>
    <property type="molecule type" value="Genomic_DNA"/>
</dbReference>
<evidence type="ECO:0000313" key="5">
    <source>
        <dbReference type="EMBL" id="MDI3402430.1"/>
    </source>
</evidence>
<name>A0ABT6S2V6_9ACTN</name>
<protein>
    <submittedName>
        <fullName evidence="5">N-6 DNA methylase</fullName>
    </submittedName>
</protein>
<dbReference type="GO" id="GO:0032259">
    <property type="term" value="P:methylation"/>
    <property type="evidence" value="ECO:0007669"/>
    <property type="project" value="UniProtKB-KW"/>
</dbReference>
<feature type="region of interest" description="Disordered" evidence="3">
    <location>
        <begin position="36"/>
        <end position="55"/>
    </location>
</feature>
<keyword evidence="5" id="KW-0808">Transferase</keyword>
<dbReference type="PRINTS" id="PR00507">
    <property type="entry name" value="N12N6MTFRASE"/>
</dbReference>
<organism evidence="5 6">
    <name type="scientific">Streptomyces cavernicola</name>
    <dbReference type="NCBI Taxonomy" id="3043613"/>
    <lineage>
        <taxon>Bacteria</taxon>
        <taxon>Bacillati</taxon>
        <taxon>Actinomycetota</taxon>
        <taxon>Actinomycetes</taxon>
        <taxon>Kitasatosporales</taxon>
        <taxon>Streptomycetaceae</taxon>
        <taxon>Streptomyces</taxon>
    </lineage>
</organism>
<dbReference type="InterPro" id="IPR036388">
    <property type="entry name" value="WH-like_DNA-bd_sf"/>
</dbReference>
<keyword evidence="2" id="KW-0238">DNA-binding</keyword>
<dbReference type="Pfam" id="PF02384">
    <property type="entry name" value="N6_Mtase"/>
    <property type="match status" value="1"/>
</dbReference>
<evidence type="ECO:0000313" key="6">
    <source>
        <dbReference type="Proteomes" id="UP001223978"/>
    </source>
</evidence>
<dbReference type="Proteomes" id="UP001223978">
    <property type="component" value="Unassembled WGS sequence"/>
</dbReference>
<dbReference type="RefSeq" id="WP_282540387.1">
    <property type="nucleotide sequence ID" value="NZ_JASCIQ010000001.1"/>
</dbReference>
<dbReference type="InterPro" id="IPR009061">
    <property type="entry name" value="DNA-bd_dom_put_sf"/>
</dbReference>
<dbReference type="Gene3D" id="3.90.220.20">
    <property type="entry name" value="DNA methylase specificity domains"/>
    <property type="match status" value="1"/>
</dbReference>